<evidence type="ECO:0000256" key="1">
    <source>
        <dbReference type="SAM" id="MobiDB-lite"/>
    </source>
</evidence>
<name>A0A9P3LKW2_9APHY</name>
<evidence type="ECO:0000313" key="2">
    <source>
        <dbReference type="EMBL" id="GJE98936.1"/>
    </source>
</evidence>
<protein>
    <submittedName>
        <fullName evidence="2">Uncharacterized protein</fullName>
    </submittedName>
</protein>
<gene>
    <name evidence="2" type="ORF">PsYK624_151730</name>
</gene>
<keyword evidence="3" id="KW-1185">Reference proteome</keyword>
<evidence type="ECO:0000313" key="3">
    <source>
        <dbReference type="Proteomes" id="UP000703269"/>
    </source>
</evidence>
<dbReference type="AlphaFoldDB" id="A0A9P3LKW2"/>
<accession>A0A9P3LKW2</accession>
<proteinExistence type="predicted"/>
<organism evidence="2 3">
    <name type="scientific">Phanerochaete sordida</name>
    <dbReference type="NCBI Taxonomy" id="48140"/>
    <lineage>
        <taxon>Eukaryota</taxon>
        <taxon>Fungi</taxon>
        <taxon>Dikarya</taxon>
        <taxon>Basidiomycota</taxon>
        <taxon>Agaricomycotina</taxon>
        <taxon>Agaricomycetes</taxon>
        <taxon>Polyporales</taxon>
        <taxon>Phanerochaetaceae</taxon>
        <taxon>Phanerochaete</taxon>
    </lineage>
</organism>
<sequence length="160" mass="17407">MSSTYSTHQPRRSAEHAGLARTAAASHYAVPVWTAGSRGELGWTNASLQLGSEGHGLRWSPQVSIPGQTCRTRNGRTAVDVDALRPFAEAAKPNRRPGESSLRAACMAGAVVRAHRSGELFDGREEEERRPRTLRAARVLYTPPQRSRRRASVPGAGRAR</sequence>
<comment type="caution">
    <text evidence="2">The sequence shown here is derived from an EMBL/GenBank/DDBJ whole genome shotgun (WGS) entry which is preliminary data.</text>
</comment>
<feature type="region of interest" description="Disordered" evidence="1">
    <location>
        <begin position="140"/>
        <end position="160"/>
    </location>
</feature>
<dbReference type="EMBL" id="BPQB01000097">
    <property type="protein sequence ID" value="GJE98936.1"/>
    <property type="molecule type" value="Genomic_DNA"/>
</dbReference>
<dbReference type="Proteomes" id="UP000703269">
    <property type="component" value="Unassembled WGS sequence"/>
</dbReference>
<reference evidence="2 3" key="1">
    <citation type="submission" date="2021-08" db="EMBL/GenBank/DDBJ databases">
        <title>Draft Genome Sequence of Phanerochaete sordida strain YK-624.</title>
        <authorList>
            <person name="Mori T."/>
            <person name="Dohra H."/>
            <person name="Suzuki T."/>
            <person name="Kawagishi H."/>
            <person name="Hirai H."/>
        </authorList>
    </citation>
    <scope>NUCLEOTIDE SEQUENCE [LARGE SCALE GENOMIC DNA]</scope>
    <source>
        <strain evidence="2 3">YK-624</strain>
    </source>
</reference>